<organism evidence="1 2">
    <name type="scientific">Paenibacillus amylolyticus</name>
    <dbReference type="NCBI Taxonomy" id="1451"/>
    <lineage>
        <taxon>Bacteria</taxon>
        <taxon>Bacillati</taxon>
        <taxon>Bacillota</taxon>
        <taxon>Bacilli</taxon>
        <taxon>Bacillales</taxon>
        <taxon>Paenibacillaceae</taxon>
        <taxon>Paenibacillus</taxon>
    </lineage>
</organism>
<evidence type="ECO:0000313" key="2">
    <source>
        <dbReference type="Proteomes" id="UP001254832"/>
    </source>
</evidence>
<reference evidence="1" key="1">
    <citation type="submission" date="2023-07" db="EMBL/GenBank/DDBJ databases">
        <title>Sorghum-associated microbial communities from plants grown in Nebraska, USA.</title>
        <authorList>
            <person name="Schachtman D."/>
        </authorList>
    </citation>
    <scope>NUCLEOTIDE SEQUENCE</scope>
    <source>
        <strain evidence="1">BE80</strain>
    </source>
</reference>
<sequence length="34" mass="3990">MSLESDVYVKDTSNYLQKLIFTYNIANNIITTYN</sequence>
<evidence type="ECO:0000313" key="1">
    <source>
        <dbReference type="EMBL" id="MDR6724110.1"/>
    </source>
</evidence>
<dbReference type="EMBL" id="JAVDTR010000006">
    <property type="protein sequence ID" value="MDR6724110.1"/>
    <property type="molecule type" value="Genomic_DNA"/>
</dbReference>
<proteinExistence type="predicted"/>
<dbReference type="Proteomes" id="UP001254832">
    <property type="component" value="Unassembled WGS sequence"/>
</dbReference>
<comment type="caution">
    <text evidence="1">The sequence shown here is derived from an EMBL/GenBank/DDBJ whole genome shotgun (WGS) entry which is preliminary data.</text>
</comment>
<name>A0AAP5H0S7_PAEAM</name>
<protein>
    <submittedName>
        <fullName evidence="1">Uncharacterized protein</fullName>
    </submittedName>
</protein>
<accession>A0AAP5H0S7</accession>
<dbReference type="AlphaFoldDB" id="A0AAP5H0S7"/>
<gene>
    <name evidence="1" type="ORF">J2W91_002572</name>
</gene>